<keyword evidence="1" id="KW-0472">Membrane</keyword>
<keyword evidence="1" id="KW-1133">Transmembrane helix</keyword>
<dbReference type="AlphaFoldDB" id="A0A8C7W4X2"/>
<keyword evidence="1" id="KW-0812">Transmembrane</keyword>
<feature type="domain" description="Sleeping Beauty transposase HTH" evidence="4">
    <location>
        <begin position="1"/>
        <end position="52"/>
    </location>
</feature>
<dbReference type="Gene3D" id="3.30.420.10">
    <property type="entry name" value="Ribonuclease H-like superfamily/Ribonuclease H"/>
    <property type="match status" value="1"/>
</dbReference>
<reference evidence="5" key="1">
    <citation type="submission" date="2020-07" db="EMBL/GenBank/DDBJ databases">
        <title>A long reads based de novo assembly of the rainbow trout Arlee double haploid line genome.</title>
        <authorList>
            <person name="Gao G."/>
            <person name="Palti Y."/>
        </authorList>
    </citation>
    <scope>NUCLEOTIDE SEQUENCE [LARGE SCALE GENOMIC DNA]</scope>
</reference>
<reference evidence="5" key="3">
    <citation type="submission" date="2025-09" db="UniProtKB">
        <authorList>
            <consortium name="Ensembl"/>
        </authorList>
    </citation>
    <scope>IDENTIFICATION</scope>
</reference>
<accession>A0A8C7W4X2</accession>
<protein>
    <recommendedName>
        <fullName evidence="7">Tc1-like transposase DDE domain-containing protein</fullName>
    </recommendedName>
</protein>
<keyword evidence="6" id="KW-1185">Reference proteome</keyword>
<feature type="transmembrane region" description="Helical" evidence="1">
    <location>
        <begin position="335"/>
        <end position="353"/>
    </location>
</feature>
<dbReference type="Pfam" id="PF13358">
    <property type="entry name" value="DDE_3"/>
    <property type="match status" value="1"/>
</dbReference>
<dbReference type="SUPFAM" id="SSF46689">
    <property type="entry name" value="Homeodomain-like"/>
    <property type="match status" value="1"/>
</dbReference>
<dbReference type="GO" id="GO:0003677">
    <property type="term" value="F:DNA binding"/>
    <property type="evidence" value="ECO:0007669"/>
    <property type="project" value="InterPro"/>
</dbReference>
<dbReference type="InterPro" id="IPR009057">
    <property type="entry name" value="Homeodomain-like_sf"/>
</dbReference>
<evidence type="ECO:0000259" key="3">
    <source>
        <dbReference type="Pfam" id="PF13358"/>
    </source>
</evidence>
<feature type="domain" description="Transposase Tc1-like" evidence="2">
    <location>
        <begin position="70"/>
        <end position="140"/>
    </location>
</feature>
<dbReference type="InterPro" id="IPR002492">
    <property type="entry name" value="Transposase_Tc1-like"/>
</dbReference>
<proteinExistence type="predicted"/>
<dbReference type="Proteomes" id="UP000694395">
    <property type="component" value="Chromosome 14"/>
</dbReference>
<dbReference type="PANTHER" id="PTHR23022:SF135">
    <property type="entry name" value="SI:DKEY-77F5.3"/>
    <property type="match status" value="1"/>
</dbReference>
<evidence type="ECO:0000256" key="1">
    <source>
        <dbReference type="SAM" id="Phobius"/>
    </source>
</evidence>
<evidence type="ECO:0000313" key="5">
    <source>
        <dbReference type="Ensembl" id="ENSOMYP00000069331.2"/>
    </source>
</evidence>
<name>A0A8C7W4X2_ONCMY</name>
<reference evidence="5" key="2">
    <citation type="submission" date="2025-08" db="UniProtKB">
        <authorList>
            <consortium name="Ensembl"/>
        </authorList>
    </citation>
    <scope>IDENTIFICATION</scope>
</reference>
<dbReference type="InterPro" id="IPR038717">
    <property type="entry name" value="Tc1-like_DDE_dom"/>
</dbReference>
<sequence>MAKTRELCKDIRDKIVDLHKAGMGYRTIGKQLGEKSTTLGAIIRKWKKFKMTVNHRLSGAPCKISPRGASMITRNVRDQPRTTRQDLVNDLKRTGTTVSKKTIRNTLRRHGLKSCSTLKVPLLKSVHVLARLKFANDHLDDQEEEWEEIMWSDETKIELFGLNSTRRVWRKKDEYNPKNTIPTVKHGGGNIILWDCFYAKGKGRLHHIEGRMDGAMYREILPNNLLPSVRALKMGRGWVFQHDNDPIHTARGTKEWLRKKHLKVLEWPSQSPDLNPIENLWRELKVRIAQRQPRNLKDLEKVCMEEWAKFPAAVCANLVKNYRKHMISVIANKGFLYQIFSSAFLMYQILMSCNKMNYLKIKQCDFLDFCFRFRLSQLKCTYDKNYRTLHAL</sequence>
<dbReference type="Gene3D" id="1.10.10.10">
    <property type="entry name" value="Winged helix-like DNA-binding domain superfamily/Winged helix DNA-binding domain"/>
    <property type="match status" value="1"/>
</dbReference>
<dbReference type="Pfam" id="PF25787">
    <property type="entry name" value="HTH_SB"/>
    <property type="match status" value="1"/>
</dbReference>
<dbReference type="GeneTree" id="ENSGT01140000282575"/>
<dbReference type="Ensembl" id="ENSOMYT00000075516.2">
    <property type="protein sequence ID" value="ENSOMYP00000069331.2"/>
    <property type="gene ID" value="ENSOMYG00000032165.2"/>
</dbReference>
<dbReference type="InterPro" id="IPR052338">
    <property type="entry name" value="Transposase_5"/>
</dbReference>
<dbReference type="GO" id="GO:0006313">
    <property type="term" value="P:DNA transposition"/>
    <property type="evidence" value="ECO:0007669"/>
    <property type="project" value="InterPro"/>
</dbReference>
<evidence type="ECO:0000259" key="2">
    <source>
        <dbReference type="Pfam" id="PF01498"/>
    </source>
</evidence>
<dbReference type="InterPro" id="IPR036397">
    <property type="entry name" value="RNaseH_sf"/>
</dbReference>
<dbReference type="Pfam" id="PF01498">
    <property type="entry name" value="HTH_Tnp_Tc3_2"/>
    <property type="match status" value="1"/>
</dbReference>
<organism evidence="5 6">
    <name type="scientific">Oncorhynchus mykiss</name>
    <name type="common">Rainbow trout</name>
    <name type="synonym">Salmo gairdneri</name>
    <dbReference type="NCBI Taxonomy" id="8022"/>
    <lineage>
        <taxon>Eukaryota</taxon>
        <taxon>Metazoa</taxon>
        <taxon>Chordata</taxon>
        <taxon>Craniata</taxon>
        <taxon>Vertebrata</taxon>
        <taxon>Euteleostomi</taxon>
        <taxon>Actinopterygii</taxon>
        <taxon>Neopterygii</taxon>
        <taxon>Teleostei</taxon>
        <taxon>Protacanthopterygii</taxon>
        <taxon>Salmoniformes</taxon>
        <taxon>Salmonidae</taxon>
        <taxon>Salmoninae</taxon>
        <taxon>Oncorhynchus</taxon>
    </lineage>
</organism>
<evidence type="ECO:0000259" key="4">
    <source>
        <dbReference type="Pfam" id="PF25787"/>
    </source>
</evidence>
<dbReference type="InterPro" id="IPR057667">
    <property type="entry name" value="HTH_SB"/>
</dbReference>
<dbReference type="PANTHER" id="PTHR23022">
    <property type="entry name" value="TRANSPOSABLE ELEMENT-RELATED"/>
    <property type="match status" value="1"/>
</dbReference>
<dbReference type="GO" id="GO:0015074">
    <property type="term" value="P:DNA integration"/>
    <property type="evidence" value="ECO:0007669"/>
    <property type="project" value="InterPro"/>
</dbReference>
<dbReference type="InterPro" id="IPR036388">
    <property type="entry name" value="WH-like_DNA-bd_sf"/>
</dbReference>
<evidence type="ECO:0008006" key="7">
    <source>
        <dbReference type="Google" id="ProtNLM"/>
    </source>
</evidence>
<evidence type="ECO:0000313" key="6">
    <source>
        <dbReference type="Proteomes" id="UP000694395"/>
    </source>
</evidence>
<feature type="domain" description="Tc1-like transposase DDE" evidence="3">
    <location>
        <begin position="149"/>
        <end position="299"/>
    </location>
</feature>